<comment type="caution">
    <text evidence="2">The sequence shown here is derived from an EMBL/GenBank/DDBJ whole genome shotgun (WGS) entry which is preliminary data.</text>
</comment>
<keyword evidence="3" id="KW-1185">Reference proteome</keyword>
<name>A0A835GJW1_SPOEX</name>
<reference evidence="2" key="1">
    <citation type="submission" date="2020-08" db="EMBL/GenBank/DDBJ databases">
        <title>Spodoptera exigua strain:BAW_Kor-Di-RS1 Genome sequencing and assembly.</title>
        <authorList>
            <person name="Kim J."/>
            <person name="Nam H.Y."/>
            <person name="Kwon M."/>
            <person name="Choi J.H."/>
            <person name="Cho S.R."/>
            <person name="Kim G.-H."/>
        </authorList>
    </citation>
    <scope>NUCLEOTIDE SEQUENCE</scope>
    <source>
        <strain evidence="2">BAW_Kor-Di-RS1</strain>
        <tissue evidence="2">Whole-body</tissue>
    </source>
</reference>
<dbReference type="EMBL" id="JACKWZ010000053">
    <property type="protein sequence ID" value="KAF9418573.1"/>
    <property type="molecule type" value="Genomic_DNA"/>
</dbReference>
<feature type="transmembrane region" description="Helical" evidence="1">
    <location>
        <begin position="45"/>
        <end position="69"/>
    </location>
</feature>
<proteinExistence type="predicted"/>
<accession>A0A835GJW1</accession>
<keyword evidence="1" id="KW-1133">Transmembrane helix</keyword>
<keyword evidence="1" id="KW-0472">Membrane</keyword>
<dbReference type="AlphaFoldDB" id="A0A835GJW1"/>
<evidence type="ECO:0000256" key="1">
    <source>
        <dbReference type="SAM" id="Phobius"/>
    </source>
</evidence>
<evidence type="ECO:0000313" key="2">
    <source>
        <dbReference type="EMBL" id="KAF9418573.1"/>
    </source>
</evidence>
<evidence type="ECO:0000313" key="3">
    <source>
        <dbReference type="Proteomes" id="UP000648187"/>
    </source>
</evidence>
<sequence>MLGTDVISISRSVIADVRRGVVETADNEECPKHPKFLWKPFLRQFYVCTVCTSIYFVLGLCFGAPTVYIPQLRKEMQANATGSQLTDDMASWLYSIFMTVIKKLVVSFHSRILLYALGDNPTNTHALHRKENSVSYCNCNDTSQLHRVLLQYQPRALVSQ</sequence>
<protein>
    <submittedName>
        <fullName evidence="2">Uncharacterized protein</fullName>
    </submittedName>
</protein>
<gene>
    <name evidence="2" type="ORF">HW555_004621</name>
</gene>
<organism evidence="2 3">
    <name type="scientific">Spodoptera exigua</name>
    <name type="common">Beet armyworm</name>
    <name type="synonym">Noctua fulgens</name>
    <dbReference type="NCBI Taxonomy" id="7107"/>
    <lineage>
        <taxon>Eukaryota</taxon>
        <taxon>Metazoa</taxon>
        <taxon>Ecdysozoa</taxon>
        <taxon>Arthropoda</taxon>
        <taxon>Hexapoda</taxon>
        <taxon>Insecta</taxon>
        <taxon>Pterygota</taxon>
        <taxon>Neoptera</taxon>
        <taxon>Endopterygota</taxon>
        <taxon>Lepidoptera</taxon>
        <taxon>Glossata</taxon>
        <taxon>Ditrysia</taxon>
        <taxon>Noctuoidea</taxon>
        <taxon>Noctuidae</taxon>
        <taxon>Amphipyrinae</taxon>
        <taxon>Spodoptera</taxon>
    </lineage>
</organism>
<keyword evidence="1" id="KW-0812">Transmembrane</keyword>
<dbReference type="Proteomes" id="UP000648187">
    <property type="component" value="Unassembled WGS sequence"/>
</dbReference>